<comment type="caution">
    <text evidence="7">The sequence shown here is derived from an EMBL/GenBank/DDBJ whole genome shotgun (WGS) entry which is preliminary data.</text>
</comment>
<dbReference type="SUPFAM" id="SSF46785">
    <property type="entry name" value="Winged helix' DNA-binding domain"/>
    <property type="match status" value="2"/>
</dbReference>
<evidence type="ECO:0000256" key="5">
    <source>
        <dbReference type="SAM" id="MobiDB-lite"/>
    </source>
</evidence>
<dbReference type="InterPro" id="IPR000847">
    <property type="entry name" value="LysR_HTH_N"/>
</dbReference>
<dbReference type="PANTHER" id="PTHR30419">
    <property type="entry name" value="HTH-TYPE TRANSCRIPTIONAL REGULATOR YBHD"/>
    <property type="match status" value="1"/>
</dbReference>
<dbReference type="PANTHER" id="PTHR30419:SF8">
    <property type="entry name" value="NITROGEN ASSIMILATION TRANSCRIPTIONAL ACTIVATOR-RELATED"/>
    <property type="match status" value="1"/>
</dbReference>
<feature type="region of interest" description="Disordered" evidence="5">
    <location>
        <begin position="1"/>
        <end position="31"/>
    </location>
</feature>
<dbReference type="InterPro" id="IPR005119">
    <property type="entry name" value="LysR_subst-bd"/>
</dbReference>
<comment type="similarity">
    <text evidence="1">Belongs to the LysR transcriptional regulatory family.</text>
</comment>
<evidence type="ECO:0000256" key="4">
    <source>
        <dbReference type="ARBA" id="ARBA00023163"/>
    </source>
</evidence>
<organism evidence="7 8">
    <name type="scientific">Pigmentiphaga soli</name>
    <dbReference type="NCBI Taxonomy" id="1007095"/>
    <lineage>
        <taxon>Bacteria</taxon>
        <taxon>Pseudomonadati</taxon>
        <taxon>Pseudomonadota</taxon>
        <taxon>Betaproteobacteria</taxon>
        <taxon>Burkholderiales</taxon>
        <taxon>Alcaligenaceae</taxon>
        <taxon>Pigmentiphaga</taxon>
    </lineage>
</organism>
<keyword evidence="4" id="KW-0804">Transcription</keyword>
<dbReference type="PROSITE" id="PS50931">
    <property type="entry name" value="HTH_LYSR"/>
    <property type="match status" value="2"/>
</dbReference>
<evidence type="ECO:0000313" key="7">
    <source>
        <dbReference type="EMBL" id="GAA4336748.1"/>
    </source>
</evidence>
<dbReference type="Pfam" id="PF03466">
    <property type="entry name" value="LysR_substrate"/>
    <property type="match status" value="1"/>
</dbReference>
<proteinExistence type="inferred from homology"/>
<dbReference type="PRINTS" id="PR00039">
    <property type="entry name" value="HTHLYSR"/>
</dbReference>
<gene>
    <name evidence="7" type="ORF">GCM10023144_31550</name>
</gene>
<protein>
    <submittedName>
        <fullName evidence="7">LysR family transcriptional regulator</fullName>
    </submittedName>
</protein>
<dbReference type="Proteomes" id="UP001501671">
    <property type="component" value="Unassembled WGS sequence"/>
</dbReference>
<dbReference type="InterPro" id="IPR050950">
    <property type="entry name" value="HTH-type_LysR_regulators"/>
</dbReference>
<sequence>MQMGEFRAAGTAATPRNGAGPSQAGQARPRAGEVLAARDAELDVLESASNEEGAAEGLLFRIEPNLRRLRAYQAISECGTVQRAAEKLHLTQSSLTRAVQELERQLGLVLFERTRRGMVPTEFGAILAERVRRALAQLDVAEQELIAAHAQAGALRQANGFSAKVTHRQLSAFLGIASCRTETGAAQQLALSQPAVTQALRDLERLVGESLFVRTTRGMVATSFGEILLRRAKLVFSEIEAASNDIAAKVGMIMGHVVVGVLPLAGAPLMARAVNMLLKEHPSLQVVMVEGTYQSLIHGLLCGDIDLIVGGLNHPTMGEVIQDHLFQDDLALVVRKDHELAAKPDLSLNDLAGVEWVVPRQGTPARRCFDAVTSAAGLEIGPHQVESDSLLTLRALLLDSDRVALTSRRGIRIEEAAGLLTTLPLDIDRRAVPVGVHMRADALPSVGVQALVRHLHAISGSMC</sequence>
<keyword evidence="2" id="KW-0805">Transcription regulation</keyword>
<evidence type="ECO:0000313" key="8">
    <source>
        <dbReference type="Proteomes" id="UP001501671"/>
    </source>
</evidence>
<dbReference type="InterPro" id="IPR036388">
    <property type="entry name" value="WH-like_DNA-bd_sf"/>
</dbReference>
<evidence type="ECO:0000256" key="1">
    <source>
        <dbReference type="ARBA" id="ARBA00009437"/>
    </source>
</evidence>
<feature type="domain" description="HTH lysR-type" evidence="6">
    <location>
        <begin position="165"/>
        <end position="222"/>
    </location>
</feature>
<dbReference type="InterPro" id="IPR036390">
    <property type="entry name" value="WH_DNA-bd_sf"/>
</dbReference>
<reference evidence="8" key="1">
    <citation type="journal article" date="2019" name="Int. J. Syst. Evol. Microbiol.">
        <title>The Global Catalogue of Microorganisms (GCM) 10K type strain sequencing project: providing services to taxonomists for standard genome sequencing and annotation.</title>
        <authorList>
            <consortium name="The Broad Institute Genomics Platform"/>
            <consortium name="The Broad Institute Genome Sequencing Center for Infectious Disease"/>
            <person name="Wu L."/>
            <person name="Ma J."/>
        </authorList>
    </citation>
    <scope>NUCLEOTIDE SEQUENCE [LARGE SCALE GENOMIC DNA]</scope>
    <source>
        <strain evidence="8">JCM 17666</strain>
    </source>
</reference>
<dbReference type="Gene3D" id="1.10.10.10">
    <property type="entry name" value="Winged helix-like DNA-binding domain superfamily/Winged helix DNA-binding domain"/>
    <property type="match status" value="2"/>
</dbReference>
<feature type="domain" description="HTH lysR-type" evidence="6">
    <location>
        <begin position="64"/>
        <end position="121"/>
    </location>
</feature>
<name>A0ABP8HAR6_9BURK</name>
<keyword evidence="3" id="KW-0238">DNA-binding</keyword>
<dbReference type="Pfam" id="PF00126">
    <property type="entry name" value="HTH_1"/>
    <property type="match status" value="2"/>
</dbReference>
<keyword evidence="8" id="KW-1185">Reference proteome</keyword>
<dbReference type="Gene3D" id="3.40.190.10">
    <property type="entry name" value="Periplasmic binding protein-like II"/>
    <property type="match status" value="2"/>
</dbReference>
<accession>A0ABP8HAR6</accession>
<evidence type="ECO:0000256" key="2">
    <source>
        <dbReference type="ARBA" id="ARBA00023015"/>
    </source>
</evidence>
<evidence type="ECO:0000259" key="6">
    <source>
        <dbReference type="PROSITE" id="PS50931"/>
    </source>
</evidence>
<dbReference type="SUPFAM" id="SSF53850">
    <property type="entry name" value="Periplasmic binding protein-like II"/>
    <property type="match status" value="1"/>
</dbReference>
<evidence type="ECO:0000256" key="3">
    <source>
        <dbReference type="ARBA" id="ARBA00023125"/>
    </source>
</evidence>
<dbReference type="EMBL" id="BAABFO010000015">
    <property type="protein sequence ID" value="GAA4336748.1"/>
    <property type="molecule type" value="Genomic_DNA"/>
</dbReference>